<evidence type="ECO:0000313" key="1">
    <source>
        <dbReference type="EMBL" id="KAH1063345.1"/>
    </source>
</evidence>
<organism evidence="1 2">
    <name type="scientific">Gossypium stocksii</name>
    <dbReference type="NCBI Taxonomy" id="47602"/>
    <lineage>
        <taxon>Eukaryota</taxon>
        <taxon>Viridiplantae</taxon>
        <taxon>Streptophyta</taxon>
        <taxon>Embryophyta</taxon>
        <taxon>Tracheophyta</taxon>
        <taxon>Spermatophyta</taxon>
        <taxon>Magnoliopsida</taxon>
        <taxon>eudicotyledons</taxon>
        <taxon>Gunneridae</taxon>
        <taxon>Pentapetalae</taxon>
        <taxon>rosids</taxon>
        <taxon>malvids</taxon>
        <taxon>Malvales</taxon>
        <taxon>Malvaceae</taxon>
        <taxon>Malvoideae</taxon>
        <taxon>Gossypium</taxon>
    </lineage>
</organism>
<accession>A0A9D3UVW1</accession>
<protein>
    <submittedName>
        <fullName evidence="1">Uncharacterized protein</fullName>
    </submittedName>
</protein>
<name>A0A9D3UVW1_9ROSI</name>
<dbReference type="EMBL" id="JAIQCV010000009">
    <property type="protein sequence ID" value="KAH1063345.1"/>
    <property type="molecule type" value="Genomic_DNA"/>
</dbReference>
<dbReference type="Proteomes" id="UP000828251">
    <property type="component" value="Unassembled WGS sequence"/>
</dbReference>
<evidence type="ECO:0000313" key="2">
    <source>
        <dbReference type="Proteomes" id="UP000828251"/>
    </source>
</evidence>
<gene>
    <name evidence="1" type="ORF">J1N35_028332</name>
</gene>
<reference evidence="1 2" key="1">
    <citation type="journal article" date="2021" name="Plant Biotechnol. J.">
        <title>Multi-omics assisted identification of the key and species-specific regulatory components of drought-tolerant mechanisms in Gossypium stocksii.</title>
        <authorList>
            <person name="Yu D."/>
            <person name="Ke L."/>
            <person name="Zhang D."/>
            <person name="Wu Y."/>
            <person name="Sun Y."/>
            <person name="Mei J."/>
            <person name="Sun J."/>
            <person name="Sun Y."/>
        </authorList>
    </citation>
    <scope>NUCLEOTIDE SEQUENCE [LARGE SCALE GENOMIC DNA]</scope>
    <source>
        <strain evidence="2">cv. E1</strain>
        <tissue evidence="1">Leaf</tissue>
    </source>
</reference>
<dbReference type="AlphaFoldDB" id="A0A9D3UVW1"/>
<comment type="caution">
    <text evidence="1">The sequence shown here is derived from an EMBL/GenBank/DDBJ whole genome shotgun (WGS) entry which is preliminary data.</text>
</comment>
<keyword evidence="2" id="KW-1185">Reference proteome</keyword>
<sequence>MASELRFTSQLQSNPSCYEDNVTQCITGTNGVFPPSLPHNFSIDALFSRRSSLSNLNPFFNSLGLWDPLPATIGYPMLKLNNATNNWRKK</sequence>
<proteinExistence type="predicted"/>